<keyword evidence="3" id="KW-1185">Reference proteome</keyword>
<comment type="caution">
    <text evidence="2">The sequence shown here is derived from an EMBL/GenBank/DDBJ whole genome shotgun (WGS) entry which is preliminary data.</text>
</comment>
<dbReference type="EMBL" id="LXQA010339519">
    <property type="protein sequence ID" value="MCI45098.1"/>
    <property type="molecule type" value="Genomic_DNA"/>
</dbReference>
<name>A0A392S8C8_9FABA</name>
<reference evidence="2 3" key="1">
    <citation type="journal article" date="2018" name="Front. Plant Sci.">
        <title>Red Clover (Trifolium pratense) and Zigzag Clover (T. medium) - A Picture of Genomic Similarities and Differences.</title>
        <authorList>
            <person name="Dluhosova J."/>
            <person name="Istvanek J."/>
            <person name="Nedelnik J."/>
            <person name="Repkova J."/>
        </authorList>
    </citation>
    <scope>NUCLEOTIDE SEQUENCE [LARGE SCALE GENOMIC DNA]</scope>
    <source>
        <strain evidence="3">cv. 10/8</strain>
        <tissue evidence="2">Leaf</tissue>
    </source>
</reference>
<evidence type="ECO:0000313" key="2">
    <source>
        <dbReference type="EMBL" id="MCI45098.1"/>
    </source>
</evidence>
<feature type="region of interest" description="Disordered" evidence="1">
    <location>
        <begin position="1"/>
        <end position="40"/>
    </location>
</feature>
<dbReference type="Proteomes" id="UP000265520">
    <property type="component" value="Unassembled WGS sequence"/>
</dbReference>
<protein>
    <submittedName>
        <fullName evidence="2">Uncharacterized protein</fullName>
    </submittedName>
</protein>
<organism evidence="2 3">
    <name type="scientific">Trifolium medium</name>
    <dbReference type="NCBI Taxonomy" id="97028"/>
    <lineage>
        <taxon>Eukaryota</taxon>
        <taxon>Viridiplantae</taxon>
        <taxon>Streptophyta</taxon>
        <taxon>Embryophyta</taxon>
        <taxon>Tracheophyta</taxon>
        <taxon>Spermatophyta</taxon>
        <taxon>Magnoliopsida</taxon>
        <taxon>eudicotyledons</taxon>
        <taxon>Gunneridae</taxon>
        <taxon>Pentapetalae</taxon>
        <taxon>rosids</taxon>
        <taxon>fabids</taxon>
        <taxon>Fabales</taxon>
        <taxon>Fabaceae</taxon>
        <taxon>Papilionoideae</taxon>
        <taxon>50 kb inversion clade</taxon>
        <taxon>NPAAA clade</taxon>
        <taxon>Hologalegina</taxon>
        <taxon>IRL clade</taxon>
        <taxon>Trifolieae</taxon>
        <taxon>Trifolium</taxon>
    </lineage>
</organism>
<evidence type="ECO:0000313" key="3">
    <source>
        <dbReference type="Proteomes" id="UP000265520"/>
    </source>
</evidence>
<dbReference type="AlphaFoldDB" id="A0A392S8C8"/>
<accession>A0A392S8C8</accession>
<feature type="non-terminal residue" evidence="2">
    <location>
        <position position="40"/>
    </location>
</feature>
<proteinExistence type="predicted"/>
<evidence type="ECO:0000256" key="1">
    <source>
        <dbReference type="SAM" id="MobiDB-lite"/>
    </source>
</evidence>
<sequence length="40" mass="4456">MGKHMYAPKDEGSPVDVAKSYMRSRPPWSSPSVDHTKPPT</sequence>